<protein>
    <recommendedName>
        <fullName evidence="4">Peptide chain release factor 1 (ERF1)</fullName>
    </recommendedName>
</protein>
<evidence type="ECO:0008006" key="4">
    <source>
        <dbReference type="Google" id="ProtNLM"/>
    </source>
</evidence>
<sequence length="394" mass="42243">MTVHHELPTPTDFATLAGEHHPAVSIYLSTSPVVSERERAEVAVKSAFDDALDRLRADGAESGELDALKAERDGVLRDRTVWAGLSRSLAIFVAPGFSDVYVLPNRLDDAVQVGSHFALGQLLRAPSQDQEAFAVTLSSNGWALWHALPTSRAEQMPLDPDLPRNLDDAANREPGEGVRRRGGGHGDRATNDGDRRPEIHDIYAKRVADAVWHELQEHDPDSRVPLFVLAAEPLLSSFLDRAHNGRRVVAVPGGPDRLGPAEIDGELRQHLAQLNVDEARTTLSGLADGSAGRVERDLAAIGRLAADGAVERLWFDFTTSVNGTLDHDSGAIEFAVDHGSGRALADGTHAGDLLPQLAMLVIARGGKVVTVRGDDVADASWSGPAMAELRFALA</sequence>
<proteinExistence type="predicted"/>
<accession>A0ABN6YCY8</accession>
<dbReference type="Proteomes" id="UP001321477">
    <property type="component" value="Chromosome"/>
</dbReference>
<gene>
    <name evidence="2" type="ORF">GCM10025870_23400</name>
</gene>
<evidence type="ECO:0000256" key="1">
    <source>
        <dbReference type="SAM" id="MobiDB-lite"/>
    </source>
</evidence>
<evidence type="ECO:0000313" key="2">
    <source>
        <dbReference type="EMBL" id="BDZ55267.1"/>
    </source>
</evidence>
<name>A0ABN6YCY8_9MICO</name>
<evidence type="ECO:0000313" key="3">
    <source>
        <dbReference type="Proteomes" id="UP001321477"/>
    </source>
</evidence>
<dbReference type="RefSeq" id="WP_234659919.1">
    <property type="nucleotide sequence ID" value="NZ_AP027734.1"/>
</dbReference>
<feature type="compositionally biased region" description="Basic and acidic residues" evidence="1">
    <location>
        <begin position="161"/>
        <end position="196"/>
    </location>
</feature>
<reference evidence="3" key="1">
    <citation type="journal article" date="2019" name="Int. J. Syst. Evol. Microbiol.">
        <title>The Global Catalogue of Microorganisms (GCM) 10K type strain sequencing project: providing services to taxonomists for standard genome sequencing and annotation.</title>
        <authorList>
            <consortium name="The Broad Institute Genomics Platform"/>
            <consortium name="The Broad Institute Genome Sequencing Center for Infectious Disease"/>
            <person name="Wu L."/>
            <person name="Ma J."/>
        </authorList>
    </citation>
    <scope>NUCLEOTIDE SEQUENCE [LARGE SCALE GENOMIC DNA]</scope>
    <source>
        <strain evidence="3">NBRC 109019</strain>
    </source>
</reference>
<feature type="region of interest" description="Disordered" evidence="1">
    <location>
        <begin position="155"/>
        <end position="196"/>
    </location>
</feature>
<dbReference type="EMBL" id="AP027734">
    <property type="protein sequence ID" value="BDZ55267.1"/>
    <property type="molecule type" value="Genomic_DNA"/>
</dbReference>
<organism evidence="2 3">
    <name type="scientific">Agromyces marinus</name>
    <dbReference type="NCBI Taxonomy" id="1389020"/>
    <lineage>
        <taxon>Bacteria</taxon>
        <taxon>Bacillati</taxon>
        <taxon>Actinomycetota</taxon>
        <taxon>Actinomycetes</taxon>
        <taxon>Micrococcales</taxon>
        <taxon>Microbacteriaceae</taxon>
        <taxon>Agromyces</taxon>
    </lineage>
</organism>
<keyword evidence="3" id="KW-1185">Reference proteome</keyword>